<gene>
    <name evidence="7" type="ORF">CRM22_004494</name>
</gene>
<evidence type="ECO:0000256" key="6">
    <source>
        <dbReference type="SAM" id="Phobius"/>
    </source>
</evidence>
<dbReference type="PANTHER" id="PTHR43385:SF1">
    <property type="entry name" value="RIBOFLAVIN TRANSPORTER RIBJ"/>
    <property type="match status" value="1"/>
</dbReference>
<feature type="transmembrane region" description="Helical" evidence="6">
    <location>
        <begin position="83"/>
        <end position="103"/>
    </location>
</feature>
<comment type="caution">
    <text evidence="7">The sequence shown here is derived from an EMBL/GenBank/DDBJ whole genome shotgun (WGS) entry which is preliminary data.</text>
</comment>
<proteinExistence type="predicted"/>
<evidence type="ECO:0000313" key="8">
    <source>
        <dbReference type="Proteomes" id="UP000308267"/>
    </source>
</evidence>
<feature type="transmembrane region" description="Helical" evidence="6">
    <location>
        <begin position="336"/>
        <end position="355"/>
    </location>
</feature>
<dbReference type="OrthoDB" id="410267at2759"/>
<protein>
    <recommendedName>
        <fullName evidence="9">Major facilitator superfamily (MFS) profile domain-containing protein</fullName>
    </recommendedName>
</protein>
<sequence>MFRSQNEFVSGLLNLAGCMIIQLAYGYYYTIGNMGTYITAYLSHNNKTVTQNDMVVLTSVIISFEALAMPLGGLLHRRFPLRAVIAVSCILHSGSVALTYFSINCNFTAVVVTYGVMQGFGFGLGYALLISIAASWFPNRRSLVVGLVVGAFAAGSFVFTPIQTAYINPWNMQADNVTRTFKDPMLLHRIPSAFLISAAVLAGMEVIGFLLLCEKHVYEITGFSVSESTWSEANEKPAEIEVPSKMNNECAENAVMSNKEMTPLEALQTADFYILWASVCCVLVPQTMLSSLSKFFGLEYIRDDSFLAGITMASSVCNAVGRVIWGLLGDYLSFKVPLCCLLLVWTILLVTFPHLSEFEGSHLKGVYALWVCLMFFCLSGVFVFTPLASNALYGSRNMTINFGLVYSAFIVGGILAAVLTRVPQLHGQTFTQFIIGGMFCCAAFVLCLWLKDPKYPNRLKKLDVFFWFREYISIRCFHWSLGRCFRQCS</sequence>
<evidence type="ECO:0000256" key="3">
    <source>
        <dbReference type="ARBA" id="ARBA00022692"/>
    </source>
</evidence>
<dbReference type="GO" id="GO:0016020">
    <property type="term" value="C:membrane"/>
    <property type="evidence" value="ECO:0007669"/>
    <property type="project" value="UniProtKB-SubCell"/>
</dbReference>
<dbReference type="GO" id="GO:0022857">
    <property type="term" value="F:transmembrane transporter activity"/>
    <property type="evidence" value="ECO:0007669"/>
    <property type="project" value="InterPro"/>
</dbReference>
<dbReference type="EMBL" id="SJOL01006388">
    <property type="protein sequence ID" value="TGZ68017.1"/>
    <property type="molecule type" value="Genomic_DNA"/>
</dbReference>
<feature type="transmembrane region" description="Helical" evidence="6">
    <location>
        <begin position="144"/>
        <end position="166"/>
    </location>
</feature>
<feature type="transmembrane region" description="Helical" evidence="6">
    <location>
        <begin position="305"/>
        <end position="324"/>
    </location>
</feature>
<feature type="transmembrane region" description="Helical" evidence="6">
    <location>
        <begin position="115"/>
        <end position="137"/>
    </location>
</feature>
<evidence type="ECO:0000256" key="1">
    <source>
        <dbReference type="ARBA" id="ARBA00004141"/>
    </source>
</evidence>
<feature type="transmembrane region" description="Helical" evidence="6">
    <location>
        <begin position="186"/>
        <end position="212"/>
    </location>
</feature>
<keyword evidence="5 6" id="KW-0472">Membrane</keyword>
<keyword evidence="8" id="KW-1185">Reference proteome</keyword>
<reference evidence="7 8" key="1">
    <citation type="journal article" date="2019" name="BMC Genomics">
        <title>New insights from Opisthorchis felineus genome: update on genomics of the epidemiologically important liver flukes.</title>
        <authorList>
            <person name="Ershov N.I."/>
            <person name="Mordvinov V.A."/>
            <person name="Prokhortchouk E.B."/>
            <person name="Pakharukova M.Y."/>
            <person name="Gunbin K.V."/>
            <person name="Ustyantsev K."/>
            <person name="Genaev M.A."/>
            <person name="Blinov A.G."/>
            <person name="Mazur A."/>
            <person name="Boulygina E."/>
            <person name="Tsygankova S."/>
            <person name="Khrameeva E."/>
            <person name="Chekanov N."/>
            <person name="Fan G."/>
            <person name="Xiao A."/>
            <person name="Zhang H."/>
            <person name="Xu X."/>
            <person name="Yang H."/>
            <person name="Solovyev V."/>
            <person name="Lee S.M."/>
            <person name="Liu X."/>
            <person name="Afonnikov D.A."/>
            <person name="Skryabin K.G."/>
        </authorList>
    </citation>
    <scope>NUCLEOTIDE SEQUENCE [LARGE SCALE GENOMIC DNA]</scope>
    <source>
        <strain evidence="7">AK-0245</strain>
        <tissue evidence="7">Whole organism</tissue>
    </source>
</reference>
<dbReference type="SUPFAM" id="SSF103473">
    <property type="entry name" value="MFS general substrate transporter"/>
    <property type="match status" value="1"/>
</dbReference>
<dbReference type="Proteomes" id="UP000308267">
    <property type="component" value="Unassembled WGS sequence"/>
</dbReference>
<organism evidence="7 8">
    <name type="scientific">Opisthorchis felineus</name>
    <dbReference type="NCBI Taxonomy" id="147828"/>
    <lineage>
        <taxon>Eukaryota</taxon>
        <taxon>Metazoa</taxon>
        <taxon>Spiralia</taxon>
        <taxon>Lophotrochozoa</taxon>
        <taxon>Platyhelminthes</taxon>
        <taxon>Trematoda</taxon>
        <taxon>Digenea</taxon>
        <taxon>Opisthorchiida</taxon>
        <taxon>Opisthorchiata</taxon>
        <taxon>Opisthorchiidae</taxon>
        <taxon>Opisthorchis</taxon>
    </lineage>
</organism>
<feature type="transmembrane region" description="Helical" evidence="6">
    <location>
        <begin position="12"/>
        <end position="31"/>
    </location>
</feature>
<accession>A0A4S2M2J2</accession>
<evidence type="ECO:0008006" key="9">
    <source>
        <dbReference type="Google" id="ProtNLM"/>
    </source>
</evidence>
<dbReference type="Pfam" id="PF07690">
    <property type="entry name" value="MFS_1"/>
    <property type="match status" value="1"/>
</dbReference>
<evidence type="ECO:0000256" key="4">
    <source>
        <dbReference type="ARBA" id="ARBA00022989"/>
    </source>
</evidence>
<evidence type="ECO:0000256" key="2">
    <source>
        <dbReference type="ARBA" id="ARBA00022448"/>
    </source>
</evidence>
<dbReference type="AlphaFoldDB" id="A0A4S2M2J2"/>
<dbReference type="InterPro" id="IPR011701">
    <property type="entry name" value="MFS"/>
</dbReference>
<keyword evidence="2" id="KW-0813">Transport</keyword>
<feature type="transmembrane region" description="Helical" evidence="6">
    <location>
        <begin position="430"/>
        <end position="450"/>
    </location>
</feature>
<feature type="transmembrane region" description="Helical" evidence="6">
    <location>
        <begin position="266"/>
        <end position="285"/>
    </location>
</feature>
<feature type="transmembrane region" description="Helical" evidence="6">
    <location>
        <begin position="367"/>
        <end position="388"/>
    </location>
</feature>
<evidence type="ECO:0000256" key="5">
    <source>
        <dbReference type="ARBA" id="ARBA00023136"/>
    </source>
</evidence>
<evidence type="ECO:0000313" key="7">
    <source>
        <dbReference type="EMBL" id="TGZ68017.1"/>
    </source>
</evidence>
<feature type="transmembrane region" description="Helical" evidence="6">
    <location>
        <begin position="54"/>
        <end position="76"/>
    </location>
</feature>
<dbReference type="Gene3D" id="1.20.1250.20">
    <property type="entry name" value="MFS general substrate transporter like domains"/>
    <property type="match status" value="2"/>
</dbReference>
<keyword evidence="4 6" id="KW-1133">Transmembrane helix</keyword>
<dbReference type="InterPro" id="IPR036259">
    <property type="entry name" value="MFS_trans_sf"/>
</dbReference>
<keyword evidence="3 6" id="KW-0812">Transmembrane</keyword>
<comment type="subcellular location">
    <subcellularLocation>
        <location evidence="1">Membrane</location>
        <topology evidence="1">Multi-pass membrane protein</topology>
    </subcellularLocation>
</comment>
<name>A0A4S2M2J2_OPIFE</name>
<feature type="transmembrane region" description="Helical" evidence="6">
    <location>
        <begin position="400"/>
        <end position="418"/>
    </location>
</feature>
<dbReference type="PANTHER" id="PTHR43385">
    <property type="entry name" value="RIBOFLAVIN TRANSPORTER RIBJ"/>
    <property type="match status" value="1"/>
</dbReference>
<dbReference type="InterPro" id="IPR052983">
    <property type="entry name" value="MFS_Riboflavin_Transporter"/>
</dbReference>